<sequence length="441" mass="49892">MKTAAALNEREQARFPEETAIANARDDDVEEVVRADLTIVAKTDGTSASIVQVPIELLNSLLLSVDTLKKETALMKGETKSLRTSMELMQKQNANMSQQYHDLRRKHSATDSQLRALLRNMGGEFYLFPLLPLAFQIPQSWLSSLVNLSLYNANFQVGQQIIWKAALELPRIIALRISGRAEINTLRATYGKKVVPTAKPQLHYSIMQVCRTSRDSLLQSVPKGVLDTRVFEGDRVGLRLGVLDNRYRLEINPDKDILWLLDAEGDDDGSPPYLFARLLASLYGRNIHQRVIAVSMNTWDRQLNSNPWLFLGARIHVVMDVIYDLGIREIIVVVRGSEFMTAPDVTFVKAKGHPNDVLPEKTCQWMQAEQLEREMTHYLACIAADVWQANPREMKSWLVHRGVAQETVDTNADSDMWRSTLTTIRFMEATTISAERRAASV</sequence>
<name>A0A132B757_MOLSC</name>
<dbReference type="InParanoid" id="A0A132B757"/>
<accession>A0A132B757</accession>
<gene>
    <name evidence="1" type="ORF">LY89DRAFT_677500</name>
</gene>
<keyword evidence="2" id="KW-1185">Reference proteome</keyword>
<evidence type="ECO:0000313" key="1">
    <source>
        <dbReference type="EMBL" id="KUJ07714.1"/>
    </source>
</evidence>
<dbReference type="GeneID" id="28823409"/>
<protein>
    <submittedName>
        <fullName evidence="1">Uncharacterized protein</fullName>
    </submittedName>
</protein>
<dbReference type="KEGG" id="psco:LY89DRAFT_677500"/>
<dbReference type="EMBL" id="KQ947438">
    <property type="protein sequence ID" value="KUJ07714.1"/>
    <property type="molecule type" value="Genomic_DNA"/>
</dbReference>
<dbReference type="AlphaFoldDB" id="A0A132B757"/>
<organism evidence="1 2">
    <name type="scientific">Mollisia scopiformis</name>
    <name type="common">Conifer needle endophyte fungus</name>
    <name type="synonym">Phialocephala scopiformis</name>
    <dbReference type="NCBI Taxonomy" id="149040"/>
    <lineage>
        <taxon>Eukaryota</taxon>
        <taxon>Fungi</taxon>
        <taxon>Dikarya</taxon>
        <taxon>Ascomycota</taxon>
        <taxon>Pezizomycotina</taxon>
        <taxon>Leotiomycetes</taxon>
        <taxon>Helotiales</taxon>
        <taxon>Mollisiaceae</taxon>
        <taxon>Mollisia</taxon>
    </lineage>
</organism>
<dbReference type="RefSeq" id="XP_018062069.1">
    <property type="nucleotide sequence ID" value="XM_018213683.1"/>
</dbReference>
<dbReference type="Proteomes" id="UP000070700">
    <property type="component" value="Unassembled WGS sequence"/>
</dbReference>
<evidence type="ECO:0000313" key="2">
    <source>
        <dbReference type="Proteomes" id="UP000070700"/>
    </source>
</evidence>
<reference evidence="1 2" key="1">
    <citation type="submission" date="2015-10" db="EMBL/GenBank/DDBJ databases">
        <title>Full genome of DAOMC 229536 Phialocephala scopiformis, a fungal endophyte of spruce producing the potent anti-insectan compound rugulosin.</title>
        <authorList>
            <consortium name="DOE Joint Genome Institute"/>
            <person name="Walker A.K."/>
            <person name="Frasz S.L."/>
            <person name="Seifert K.A."/>
            <person name="Miller J.D."/>
            <person name="Mondo S.J."/>
            <person name="Labutti K."/>
            <person name="Lipzen A."/>
            <person name="Dockter R."/>
            <person name="Kennedy M."/>
            <person name="Grigoriev I.V."/>
            <person name="Spatafora J.W."/>
        </authorList>
    </citation>
    <scope>NUCLEOTIDE SEQUENCE [LARGE SCALE GENOMIC DNA]</scope>
    <source>
        <strain evidence="1 2">CBS 120377</strain>
    </source>
</reference>
<proteinExistence type="predicted"/>